<evidence type="ECO:0000256" key="1">
    <source>
        <dbReference type="SAM" id="MobiDB-lite"/>
    </source>
</evidence>
<dbReference type="AlphaFoldDB" id="A0A4Y7QE82"/>
<organism evidence="3 4">
    <name type="scientific">Rickenella mellea</name>
    <dbReference type="NCBI Taxonomy" id="50990"/>
    <lineage>
        <taxon>Eukaryota</taxon>
        <taxon>Fungi</taxon>
        <taxon>Dikarya</taxon>
        <taxon>Basidiomycota</taxon>
        <taxon>Agaricomycotina</taxon>
        <taxon>Agaricomycetes</taxon>
        <taxon>Hymenochaetales</taxon>
        <taxon>Rickenellaceae</taxon>
        <taxon>Rickenella</taxon>
    </lineage>
</organism>
<feature type="non-terminal residue" evidence="3">
    <location>
        <position position="193"/>
    </location>
</feature>
<sequence length="193" mass="20888">MAPTFITINTVFTAIIPRSHSPTPDKPEWKYKHGEVTPATRPIPKQALFAIAGAAASVFAFILLGYFVRRRVTLKQPATQPPEQTQVEPRTLSTASTSKRSQISHGGTITHAQRAAAQAQSQLLTATPYVLPRDMIRTLCASPSPTPSFTGSYLSDGGSAVTLVDGLGIFTPSVDDRHDAAEWSAEARPWDFK</sequence>
<accession>A0A4Y7QE82</accession>
<dbReference type="VEuPathDB" id="FungiDB:BD410DRAFT_784696"/>
<keyword evidence="2" id="KW-1133">Transmembrane helix</keyword>
<dbReference type="Proteomes" id="UP000294933">
    <property type="component" value="Unassembled WGS sequence"/>
</dbReference>
<reference evidence="3 4" key="1">
    <citation type="submission" date="2018-06" db="EMBL/GenBank/DDBJ databases">
        <title>A transcriptomic atlas of mushroom development highlights an independent origin of complex multicellularity.</title>
        <authorList>
            <consortium name="DOE Joint Genome Institute"/>
            <person name="Krizsan K."/>
            <person name="Almasi E."/>
            <person name="Merenyi Z."/>
            <person name="Sahu N."/>
            <person name="Viragh M."/>
            <person name="Koszo T."/>
            <person name="Mondo S."/>
            <person name="Kiss B."/>
            <person name="Balint B."/>
            <person name="Kues U."/>
            <person name="Barry K."/>
            <person name="Hegedus J.C."/>
            <person name="Henrissat B."/>
            <person name="Johnson J."/>
            <person name="Lipzen A."/>
            <person name="Ohm R."/>
            <person name="Nagy I."/>
            <person name="Pangilinan J."/>
            <person name="Yan J."/>
            <person name="Xiong Y."/>
            <person name="Grigoriev I.V."/>
            <person name="Hibbett D.S."/>
            <person name="Nagy L.G."/>
        </authorList>
    </citation>
    <scope>NUCLEOTIDE SEQUENCE [LARGE SCALE GENOMIC DNA]</scope>
    <source>
        <strain evidence="3 4">SZMC22713</strain>
    </source>
</reference>
<feature type="compositionally biased region" description="Polar residues" evidence="1">
    <location>
        <begin position="77"/>
        <end position="107"/>
    </location>
</feature>
<protein>
    <submittedName>
        <fullName evidence="3">Uncharacterized protein</fullName>
    </submittedName>
</protein>
<evidence type="ECO:0000313" key="3">
    <source>
        <dbReference type="EMBL" id="TDL25656.1"/>
    </source>
</evidence>
<gene>
    <name evidence="3" type="ORF">BD410DRAFT_784696</name>
</gene>
<evidence type="ECO:0000313" key="4">
    <source>
        <dbReference type="Proteomes" id="UP000294933"/>
    </source>
</evidence>
<evidence type="ECO:0000256" key="2">
    <source>
        <dbReference type="SAM" id="Phobius"/>
    </source>
</evidence>
<feature type="transmembrane region" description="Helical" evidence="2">
    <location>
        <begin position="47"/>
        <end position="68"/>
    </location>
</feature>
<name>A0A4Y7QE82_9AGAM</name>
<feature type="region of interest" description="Disordered" evidence="1">
    <location>
        <begin position="77"/>
        <end position="114"/>
    </location>
</feature>
<keyword evidence="4" id="KW-1185">Reference proteome</keyword>
<proteinExistence type="predicted"/>
<dbReference type="EMBL" id="ML170163">
    <property type="protein sequence ID" value="TDL25656.1"/>
    <property type="molecule type" value="Genomic_DNA"/>
</dbReference>
<keyword evidence="2" id="KW-0812">Transmembrane</keyword>
<keyword evidence="2" id="KW-0472">Membrane</keyword>